<dbReference type="PROSITE" id="PS00687">
    <property type="entry name" value="ALDEHYDE_DEHYDR_GLU"/>
    <property type="match status" value="1"/>
</dbReference>
<feature type="domain" description="Aldehyde dehydrogenase" evidence="7">
    <location>
        <begin position="34"/>
        <end position="453"/>
    </location>
</feature>
<proteinExistence type="inferred from homology"/>
<dbReference type="Gene3D" id="3.40.605.10">
    <property type="entry name" value="Aldehyde Dehydrogenase, Chain A, domain 1"/>
    <property type="match status" value="1"/>
</dbReference>
<accession>A0ABW2KZ88</accession>
<organism evidence="8 9">
    <name type="scientific">Rhodocista pekingensis</name>
    <dbReference type="NCBI Taxonomy" id="201185"/>
    <lineage>
        <taxon>Bacteria</taxon>
        <taxon>Pseudomonadati</taxon>
        <taxon>Pseudomonadota</taxon>
        <taxon>Alphaproteobacteria</taxon>
        <taxon>Rhodospirillales</taxon>
        <taxon>Azospirillaceae</taxon>
        <taxon>Rhodocista</taxon>
    </lineage>
</organism>
<evidence type="ECO:0000313" key="8">
    <source>
        <dbReference type="EMBL" id="MFC7334655.1"/>
    </source>
</evidence>
<dbReference type="InterPro" id="IPR016163">
    <property type="entry name" value="Ald_DH_C"/>
</dbReference>
<evidence type="ECO:0000256" key="1">
    <source>
        <dbReference type="ARBA" id="ARBA00009986"/>
    </source>
</evidence>
<dbReference type="InterPro" id="IPR016161">
    <property type="entry name" value="Ald_DH/histidinol_DH"/>
</dbReference>
<dbReference type="PROSITE" id="PS00070">
    <property type="entry name" value="ALDEHYDE_DEHYDR_CYS"/>
    <property type="match status" value="1"/>
</dbReference>
<keyword evidence="2 4" id="KW-0560">Oxidoreductase</keyword>
<dbReference type="InterPro" id="IPR012394">
    <property type="entry name" value="Aldehyde_DH_NAD(P)"/>
</dbReference>
<comment type="similarity">
    <text evidence="1 4 6">Belongs to the aldehyde dehydrogenase family.</text>
</comment>
<evidence type="ECO:0000256" key="3">
    <source>
        <dbReference type="ARBA" id="ARBA00023027"/>
    </source>
</evidence>
<dbReference type="RefSeq" id="WP_377360203.1">
    <property type="nucleotide sequence ID" value="NZ_JBHTCM010000018.1"/>
</dbReference>
<comment type="caution">
    <text evidence="8">The sequence shown here is derived from an EMBL/GenBank/DDBJ whole genome shotgun (WGS) entry which is preliminary data.</text>
</comment>
<name>A0ABW2KZ88_9PROT</name>
<dbReference type="PANTHER" id="PTHR43570">
    <property type="entry name" value="ALDEHYDE DEHYDROGENASE"/>
    <property type="match status" value="1"/>
</dbReference>
<reference evidence="9" key="1">
    <citation type="journal article" date="2019" name="Int. J. Syst. Evol. Microbiol.">
        <title>The Global Catalogue of Microorganisms (GCM) 10K type strain sequencing project: providing services to taxonomists for standard genome sequencing and annotation.</title>
        <authorList>
            <consortium name="The Broad Institute Genomics Platform"/>
            <consortium name="The Broad Institute Genome Sequencing Center for Infectious Disease"/>
            <person name="Wu L."/>
            <person name="Ma J."/>
        </authorList>
    </citation>
    <scope>NUCLEOTIDE SEQUENCE [LARGE SCALE GENOMIC DNA]</scope>
    <source>
        <strain evidence="9">CGMCC 1.16275</strain>
    </source>
</reference>
<dbReference type="InterPro" id="IPR029510">
    <property type="entry name" value="Ald_DH_CS_GLU"/>
</dbReference>
<dbReference type="CDD" id="cd07133">
    <property type="entry name" value="ALDH_CALDH_CalB"/>
    <property type="match status" value="1"/>
</dbReference>
<dbReference type="GO" id="GO:0050269">
    <property type="term" value="F:coniferyl-aldehyde dehydrogenase [NAD(P)+] activity"/>
    <property type="evidence" value="ECO:0007669"/>
    <property type="project" value="UniProtKB-EC"/>
</dbReference>
<feature type="active site" evidence="5">
    <location>
        <position position="227"/>
    </location>
</feature>
<evidence type="ECO:0000313" key="9">
    <source>
        <dbReference type="Proteomes" id="UP001596456"/>
    </source>
</evidence>
<keyword evidence="3" id="KW-0520">NAD</keyword>
<dbReference type="Gene3D" id="3.40.309.10">
    <property type="entry name" value="Aldehyde Dehydrogenase, Chain A, domain 2"/>
    <property type="match status" value="1"/>
</dbReference>
<evidence type="ECO:0000259" key="7">
    <source>
        <dbReference type="Pfam" id="PF00171"/>
    </source>
</evidence>
<protein>
    <recommendedName>
        <fullName evidence="4">Aldehyde dehydrogenase</fullName>
    </recommendedName>
</protein>
<evidence type="ECO:0000256" key="6">
    <source>
        <dbReference type="RuleBase" id="RU003345"/>
    </source>
</evidence>
<dbReference type="SUPFAM" id="SSF53720">
    <property type="entry name" value="ALDH-like"/>
    <property type="match status" value="1"/>
</dbReference>
<dbReference type="EMBL" id="JBHTCM010000018">
    <property type="protein sequence ID" value="MFC7334655.1"/>
    <property type="molecule type" value="Genomic_DNA"/>
</dbReference>
<gene>
    <name evidence="8" type="ORF">ACFQPS_15920</name>
</gene>
<sequence length="482" mass="53239">MTDAVIDFPVQDARTGDRRLSQLLDAQRNAYLLHGPLSEERRAAALDGLHQAVLKYQEALVEAVRQDFGHRSPHETRLADIFSTLSAIRHARKHFRRWMKPQRRPIALTFQPGRGRVLYQPLGVVGIISPWNYPIQLGLTPLAAAIAAGNRVMLKPSEYTPATAALLERVLAEVFEPVEVAVVQGGAEVAQAFSRLRFDHLLFTGSTPVGRHVMRAAAENLVPVTLELGGKSPTIVAADYPLDKAAESIAGGKLFNAGQTCIAPDYVLLPRGREEAFIAAYRAAVTRFYPRLETNPDYTAIVNDRHYQRLTGLLEDAKRRGARVETINPGNEVPDPARRKLPPTLLTGVPDEAAVMREEIFGPILPLVPYDSLEQAYAYINDRPRPLALYLYSHDEGVVDRTLERTVSGGVTVNDTLLHVAQEELPFGGVGESGIGAYHGEAGFRTFSHAKSVFHQSRLNGTGLMRPPYGAKMERLLKFLIR</sequence>
<evidence type="ECO:0000256" key="4">
    <source>
        <dbReference type="PIRNR" id="PIRNR036492"/>
    </source>
</evidence>
<evidence type="ECO:0000256" key="5">
    <source>
        <dbReference type="PROSITE-ProRule" id="PRU10007"/>
    </source>
</evidence>
<dbReference type="InterPro" id="IPR016160">
    <property type="entry name" value="Ald_DH_CS_CYS"/>
</dbReference>
<dbReference type="PANTHER" id="PTHR43570:SF20">
    <property type="entry name" value="ALDEHYDE DEHYDROGENASE ALDX-RELATED"/>
    <property type="match status" value="1"/>
</dbReference>
<evidence type="ECO:0000256" key="2">
    <source>
        <dbReference type="ARBA" id="ARBA00023002"/>
    </source>
</evidence>
<dbReference type="InterPro" id="IPR016162">
    <property type="entry name" value="Ald_DH_N"/>
</dbReference>
<dbReference type="InterPro" id="IPR015590">
    <property type="entry name" value="Aldehyde_DH_dom"/>
</dbReference>
<keyword evidence="9" id="KW-1185">Reference proteome</keyword>
<dbReference type="Pfam" id="PF00171">
    <property type="entry name" value="Aldedh"/>
    <property type="match status" value="1"/>
</dbReference>
<dbReference type="Proteomes" id="UP001596456">
    <property type="component" value="Unassembled WGS sequence"/>
</dbReference>
<dbReference type="PIRSF" id="PIRSF036492">
    <property type="entry name" value="ALDH"/>
    <property type="match status" value="1"/>
</dbReference>